<dbReference type="EMBL" id="KR350502">
    <property type="protein sequence ID" value="AKL79713.1"/>
    <property type="molecule type" value="Genomic_DNA"/>
</dbReference>
<dbReference type="RefSeq" id="WP_172686064.1">
    <property type="nucleotide sequence ID" value="NZ_KR350502.1"/>
</dbReference>
<keyword evidence="2" id="KW-0614">Plasmid</keyword>
<organism evidence="2">
    <name type="scientific">Weissella confusa</name>
    <name type="common">Lactobacillus confusus</name>
    <dbReference type="NCBI Taxonomy" id="1583"/>
    <lineage>
        <taxon>Bacteria</taxon>
        <taxon>Bacillati</taxon>
        <taxon>Bacillota</taxon>
        <taxon>Bacilli</taxon>
        <taxon>Lactobacillales</taxon>
        <taxon>Lactobacillaceae</taxon>
        <taxon>Weissella</taxon>
    </lineage>
</organism>
<dbReference type="CDD" id="cd02042">
    <property type="entry name" value="ParAB_family"/>
    <property type="match status" value="1"/>
</dbReference>
<gene>
    <name evidence="2" type="primary">parA</name>
    <name evidence="2" type="ORF">pWcMBF8-1_1</name>
</gene>
<dbReference type="SUPFAM" id="SSF52540">
    <property type="entry name" value="P-loop containing nucleoside triphosphate hydrolases"/>
    <property type="match status" value="1"/>
</dbReference>
<dbReference type="PANTHER" id="PTHR13696">
    <property type="entry name" value="P-LOOP CONTAINING NUCLEOSIDE TRIPHOSPHATE HYDROLASE"/>
    <property type="match status" value="1"/>
</dbReference>
<evidence type="ECO:0000313" key="2">
    <source>
        <dbReference type="EMBL" id="AKL79713.1"/>
    </source>
</evidence>
<protein>
    <submittedName>
        <fullName evidence="2">ParA</fullName>
    </submittedName>
</protein>
<dbReference type="Gene3D" id="3.40.50.300">
    <property type="entry name" value="P-loop containing nucleotide triphosphate hydrolases"/>
    <property type="match status" value="1"/>
</dbReference>
<geneLocation type="plasmid" evidence="2">
    <name>pWcMBF8-1</name>
</geneLocation>
<feature type="domain" description="AAA" evidence="1">
    <location>
        <begin position="1"/>
        <end position="174"/>
    </location>
</feature>
<dbReference type="InterPro" id="IPR050678">
    <property type="entry name" value="DNA_Partitioning_ATPase"/>
</dbReference>
<reference evidence="2" key="1">
    <citation type="submission" date="2015-04" db="EMBL/GenBank/DDBJ databases">
        <title>Plasmid pWcMBF8-1 isolated from Weissella confusa strain MBF8-1 carries a bacteriocin-encoding locus.</title>
        <authorList>
            <person name="Malik A."/>
            <person name="Heng N.C.K."/>
        </authorList>
    </citation>
    <scope>NUCLEOTIDE SEQUENCE</scope>
    <source>
        <strain evidence="2">MBF8-1</strain>
        <plasmid evidence="2">pWcMBF8-1</plasmid>
    </source>
</reference>
<dbReference type="Pfam" id="PF13614">
    <property type="entry name" value="AAA_31"/>
    <property type="match status" value="1"/>
</dbReference>
<evidence type="ECO:0000259" key="1">
    <source>
        <dbReference type="Pfam" id="PF13614"/>
    </source>
</evidence>
<name>A0A0N7CJ47_WEICO</name>
<dbReference type="PANTHER" id="PTHR13696:SF52">
    <property type="entry name" value="PARA FAMILY PROTEIN CT_582"/>
    <property type="match status" value="1"/>
</dbReference>
<dbReference type="AlphaFoldDB" id="A0A0N7CJ47"/>
<dbReference type="PIRSF" id="PIRSF009320">
    <property type="entry name" value="Nuc_binding_HP_1000"/>
    <property type="match status" value="1"/>
</dbReference>
<proteinExistence type="predicted"/>
<sequence length="266" mass="29932">MKIISFMAIKGGVGKTTMAYQLAKYAQLNNKNVLLIDLDSQKSLTDTFITNSQKFSDSKTMVDLLNDPNIGLIQTNVEKGIDIIPSHQSLDLITDLLVTKANKELLLFMWFVQNMTKLNELYDYVIIDLPPAWNLLTKNGVAVADLIISPIEPSRFGYDSHQKVLNSISALKQEVVDPMTGKSYVIADLLFLGNRVKHNTASSREFVEQISQFSDLLGIVPEKEMVNSAMLEKKSVFEFSATDRIDKNKREFIKSLSMIFDKVLEG</sequence>
<accession>A0A0N7CJ47</accession>
<dbReference type="InterPro" id="IPR027417">
    <property type="entry name" value="P-loop_NTPase"/>
</dbReference>
<dbReference type="InterPro" id="IPR025669">
    <property type="entry name" value="AAA_dom"/>
</dbReference>